<protein>
    <submittedName>
        <fullName evidence="2">Uncharacterized protein</fullName>
    </submittedName>
</protein>
<evidence type="ECO:0000313" key="2">
    <source>
        <dbReference type="EMBL" id="MBW0585900.1"/>
    </source>
</evidence>
<feature type="region of interest" description="Disordered" evidence="1">
    <location>
        <begin position="1"/>
        <end position="66"/>
    </location>
</feature>
<gene>
    <name evidence="2" type="ORF">O181_125615</name>
</gene>
<sequence>MDINLELDTRYHERQREKGHFQENNPEASKSNSSNPQYYSSSTQKKKNNFQDRDKPNSSFLNRDLKLMGSEKERRIKDGLCARCCWNNFEPLKYDHIPKKVTRNI</sequence>
<organism evidence="2 3">
    <name type="scientific">Austropuccinia psidii MF-1</name>
    <dbReference type="NCBI Taxonomy" id="1389203"/>
    <lineage>
        <taxon>Eukaryota</taxon>
        <taxon>Fungi</taxon>
        <taxon>Dikarya</taxon>
        <taxon>Basidiomycota</taxon>
        <taxon>Pucciniomycotina</taxon>
        <taxon>Pucciniomycetes</taxon>
        <taxon>Pucciniales</taxon>
        <taxon>Sphaerophragmiaceae</taxon>
        <taxon>Austropuccinia</taxon>
    </lineage>
</organism>
<dbReference type="EMBL" id="AVOT02122282">
    <property type="protein sequence ID" value="MBW0585900.1"/>
    <property type="molecule type" value="Genomic_DNA"/>
</dbReference>
<reference evidence="2" key="1">
    <citation type="submission" date="2021-03" db="EMBL/GenBank/DDBJ databases">
        <title>Draft genome sequence of rust myrtle Austropuccinia psidii MF-1, a brazilian biotype.</title>
        <authorList>
            <person name="Quecine M.C."/>
            <person name="Pachon D.M.R."/>
            <person name="Bonatelli M.L."/>
            <person name="Correr F.H."/>
            <person name="Franceschini L.M."/>
            <person name="Leite T.F."/>
            <person name="Margarido G.R.A."/>
            <person name="Almeida C.A."/>
            <person name="Ferrarezi J.A."/>
            <person name="Labate C.A."/>
        </authorList>
    </citation>
    <scope>NUCLEOTIDE SEQUENCE</scope>
    <source>
        <strain evidence="2">MF-1</strain>
    </source>
</reference>
<dbReference type="OrthoDB" id="5552562at2759"/>
<evidence type="ECO:0000313" key="3">
    <source>
        <dbReference type="Proteomes" id="UP000765509"/>
    </source>
</evidence>
<dbReference type="Proteomes" id="UP000765509">
    <property type="component" value="Unassembled WGS sequence"/>
</dbReference>
<comment type="caution">
    <text evidence="2">The sequence shown here is derived from an EMBL/GenBank/DDBJ whole genome shotgun (WGS) entry which is preliminary data.</text>
</comment>
<feature type="compositionally biased region" description="Low complexity" evidence="1">
    <location>
        <begin position="29"/>
        <end position="42"/>
    </location>
</feature>
<evidence type="ECO:0000256" key="1">
    <source>
        <dbReference type="SAM" id="MobiDB-lite"/>
    </source>
</evidence>
<accession>A0A9Q3KQ00</accession>
<keyword evidence="3" id="KW-1185">Reference proteome</keyword>
<name>A0A9Q3KQ00_9BASI</name>
<proteinExistence type="predicted"/>
<feature type="compositionally biased region" description="Basic and acidic residues" evidence="1">
    <location>
        <begin position="7"/>
        <end position="21"/>
    </location>
</feature>
<dbReference type="AlphaFoldDB" id="A0A9Q3KQ00"/>